<accession>A0A9D5DAM0</accession>
<evidence type="ECO:0000313" key="2">
    <source>
        <dbReference type="Proteomes" id="UP001085076"/>
    </source>
</evidence>
<proteinExistence type="predicted"/>
<dbReference type="Proteomes" id="UP001085076">
    <property type="component" value="Miscellaneous, Linkage group lg01"/>
</dbReference>
<comment type="caution">
    <text evidence="1">The sequence shown here is derived from an EMBL/GenBank/DDBJ whole genome shotgun (WGS) entry which is preliminary data.</text>
</comment>
<reference evidence="1" key="1">
    <citation type="submission" date="2021-03" db="EMBL/GenBank/DDBJ databases">
        <authorList>
            <person name="Li Z."/>
            <person name="Yang C."/>
        </authorList>
    </citation>
    <scope>NUCLEOTIDE SEQUENCE</scope>
    <source>
        <strain evidence="1">Dzin_1.0</strain>
        <tissue evidence="1">Leaf</tissue>
    </source>
</reference>
<organism evidence="1 2">
    <name type="scientific">Dioscorea zingiberensis</name>
    <dbReference type="NCBI Taxonomy" id="325984"/>
    <lineage>
        <taxon>Eukaryota</taxon>
        <taxon>Viridiplantae</taxon>
        <taxon>Streptophyta</taxon>
        <taxon>Embryophyta</taxon>
        <taxon>Tracheophyta</taxon>
        <taxon>Spermatophyta</taxon>
        <taxon>Magnoliopsida</taxon>
        <taxon>Liliopsida</taxon>
        <taxon>Dioscoreales</taxon>
        <taxon>Dioscoreaceae</taxon>
        <taxon>Dioscorea</taxon>
    </lineage>
</organism>
<gene>
    <name evidence="1" type="ORF">J5N97_005516</name>
</gene>
<dbReference type="EMBL" id="JAGGNH010000001">
    <property type="protein sequence ID" value="KAJ0987160.1"/>
    <property type="molecule type" value="Genomic_DNA"/>
</dbReference>
<name>A0A9D5DAM0_9LILI</name>
<reference evidence="1" key="2">
    <citation type="journal article" date="2022" name="Hortic Res">
        <title>The genome of Dioscorea zingiberensis sheds light on the biosynthesis, origin and evolution of the medicinally important diosgenin saponins.</title>
        <authorList>
            <person name="Li Y."/>
            <person name="Tan C."/>
            <person name="Li Z."/>
            <person name="Guo J."/>
            <person name="Li S."/>
            <person name="Chen X."/>
            <person name="Wang C."/>
            <person name="Dai X."/>
            <person name="Yang H."/>
            <person name="Song W."/>
            <person name="Hou L."/>
            <person name="Xu J."/>
            <person name="Tong Z."/>
            <person name="Xu A."/>
            <person name="Yuan X."/>
            <person name="Wang W."/>
            <person name="Yang Q."/>
            <person name="Chen L."/>
            <person name="Sun Z."/>
            <person name="Wang K."/>
            <person name="Pan B."/>
            <person name="Chen J."/>
            <person name="Bao Y."/>
            <person name="Liu F."/>
            <person name="Qi X."/>
            <person name="Gang D.R."/>
            <person name="Wen J."/>
            <person name="Li J."/>
        </authorList>
    </citation>
    <scope>NUCLEOTIDE SEQUENCE</scope>
    <source>
        <strain evidence="1">Dzin_1.0</strain>
    </source>
</reference>
<protein>
    <submittedName>
        <fullName evidence="1">Uncharacterized protein</fullName>
    </submittedName>
</protein>
<evidence type="ECO:0000313" key="1">
    <source>
        <dbReference type="EMBL" id="KAJ0987160.1"/>
    </source>
</evidence>
<sequence>MFRGIHDGPCHIRPCLEVTVGYYRQRIHLHTTMLTMLYQNFTCCSISHLFSRVIQLFASVLFSWRNDSHCGPRTFFVLNLIYHMPSWCHGLNRIGGFLIAGLHILWGKSPHWRLSYVLHIWSLQCSDPEDLNATTDQVYARVCPSELESLITYNHIE</sequence>
<keyword evidence="2" id="KW-1185">Reference proteome</keyword>
<dbReference type="AlphaFoldDB" id="A0A9D5DAM0"/>